<feature type="domain" description="YCII-related" evidence="2">
    <location>
        <begin position="133"/>
        <end position="245"/>
    </location>
</feature>
<evidence type="ECO:0000259" key="2">
    <source>
        <dbReference type="Pfam" id="PF03795"/>
    </source>
</evidence>
<dbReference type="AlphaFoldDB" id="A0AAU7CNW9"/>
<evidence type="ECO:0000256" key="1">
    <source>
        <dbReference type="ARBA" id="ARBA00007689"/>
    </source>
</evidence>
<accession>A0AAU7CNW9</accession>
<dbReference type="PANTHER" id="PTHR35174">
    <property type="entry name" value="BLL7171 PROTEIN-RELATED"/>
    <property type="match status" value="1"/>
</dbReference>
<sequence>MKYMLLMYGAEGRWTESERTACMVESMQICDQLAAQGKYVASSPLESVTTAVTVRVRNGKTLVTDGPFAETTEQLGGYYILELEHLDEAIALASMLPPVTKGTVEIRPLFPLDGLPPRQAHPAETKMGAGRPFMLLCYDDESAWRAAGPNARQEAMAEAAALTRELDDAGRYVSASPLHPAETATCVRVRDGKRLTTDGPFAETREVLGGYYVIVAETREEAARVAARHPGAQLGAVEVRPLFEVSRLRKSAPAS</sequence>
<dbReference type="SUPFAM" id="SSF54909">
    <property type="entry name" value="Dimeric alpha+beta barrel"/>
    <property type="match status" value="2"/>
</dbReference>
<feature type="domain" description="YCII-related" evidence="2">
    <location>
        <begin position="1"/>
        <end position="112"/>
    </location>
</feature>
<dbReference type="Gene3D" id="3.30.70.1060">
    <property type="entry name" value="Dimeric alpha+beta barrel"/>
    <property type="match status" value="2"/>
</dbReference>
<dbReference type="InterPro" id="IPR005545">
    <property type="entry name" value="YCII"/>
</dbReference>
<dbReference type="EMBL" id="CP155447">
    <property type="protein sequence ID" value="XBH06703.1"/>
    <property type="molecule type" value="Genomic_DNA"/>
</dbReference>
<dbReference type="RefSeq" id="WP_406699553.1">
    <property type="nucleotide sequence ID" value="NZ_CP155447.1"/>
</dbReference>
<protein>
    <submittedName>
        <fullName evidence="3">YciI family protein</fullName>
    </submittedName>
</protein>
<dbReference type="Pfam" id="PF03795">
    <property type="entry name" value="YCII"/>
    <property type="match status" value="2"/>
</dbReference>
<dbReference type="PANTHER" id="PTHR35174:SF3">
    <property type="entry name" value="BLL7171 PROTEIN"/>
    <property type="match status" value="1"/>
</dbReference>
<gene>
    <name evidence="3" type="ORF">V5E97_11875</name>
</gene>
<dbReference type="InterPro" id="IPR011008">
    <property type="entry name" value="Dimeric_a/b-barrel"/>
</dbReference>
<organism evidence="3">
    <name type="scientific">Singulisphaera sp. Ch08</name>
    <dbReference type="NCBI Taxonomy" id="3120278"/>
    <lineage>
        <taxon>Bacteria</taxon>
        <taxon>Pseudomonadati</taxon>
        <taxon>Planctomycetota</taxon>
        <taxon>Planctomycetia</taxon>
        <taxon>Isosphaerales</taxon>
        <taxon>Isosphaeraceae</taxon>
        <taxon>Singulisphaera</taxon>
    </lineage>
</organism>
<comment type="similarity">
    <text evidence="1">Belongs to the YciI family.</text>
</comment>
<proteinExistence type="inferred from homology"/>
<reference evidence="3" key="1">
    <citation type="submission" date="2024-05" db="EMBL/GenBank/DDBJ databases">
        <title>Planctomycetes of the genus Singulisphaera possess chitinolytic capabilities.</title>
        <authorList>
            <person name="Ivanova A."/>
        </authorList>
    </citation>
    <scope>NUCLEOTIDE SEQUENCE</scope>
    <source>
        <strain evidence="3">Ch08T</strain>
    </source>
</reference>
<name>A0AAU7CNW9_9BACT</name>
<evidence type="ECO:0000313" key="3">
    <source>
        <dbReference type="EMBL" id="XBH06703.1"/>
    </source>
</evidence>